<dbReference type="Proteomes" id="UP000789739">
    <property type="component" value="Unassembled WGS sequence"/>
</dbReference>
<comment type="caution">
    <text evidence="1">The sequence shown here is derived from an EMBL/GenBank/DDBJ whole genome shotgun (WGS) entry which is preliminary data.</text>
</comment>
<organism evidence="1 2">
    <name type="scientific">Paraglomus brasilianum</name>
    <dbReference type="NCBI Taxonomy" id="144538"/>
    <lineage>
        <taxon>Eukaryota</taxon>
        <taxon>Fungi</taxon>
        <taxon>Fungi incertae sedis</taxon>
        <taxon>Mucoromycota</taxon>
        <taxon>Glomeromycotina</taxon>
        <taxon>Glomeromycetes</taxon>
        <taxon>Paraglomerales</taxon>
        <taxon>Paraglomeraceae</taxon>
        <taxon>Paraglomus</taxon>
    </lineage>
</organism>
<protein>
    <submittedName>
        <fullName evidence="1">11327_t:CDS:1</fullName>
    </submittedName>
</protein>
<gene>
    <name evidence="1" type="ORF">PBRASI_LOCUS3964</name>
</gene>
<name>A0A9N9AF27_9GLOM</name>
<dbReference type="AlphaFoldDB" id="A0A9N9AF27"/>
<evidence type="ECO:0000313" key="2">
    <source>
        <dbReference type="Proteomes" id="UP000789739"/>
    </source>
</evidence>
<proteinExistence type="predicted"/>
<accession>A0A9N9AF27</accession>
<dbReference type="EMBL" id="CAJVPI010000382">
    <property type="protein sequence ID" value="CAG8527987.1"/>
    <property type="molecule type" value="Genomic_DNA"/>
</dbReference>
<keyword evidence="2" id="KW-1185">Reference proteome</keyword>
<reference evidence="1" key="1">
    <citation type="submission" date="2021-06" db="EMBL/GenBank/DDBJ databases">
        <authorList>
            <person name="Kallberg Y."/>
            <person name="Tangrot J."/>
            <person name="Rosling A."/>
        </authorList>
    </citation>
    <scope>NUCLEOTIDE SEQUENCE</scope>
    <source>
        <strain evidence="1">BR232B</strain>
    </source>
</reference>
<sequence length="104" mass="12270">MSERSIKENIIEAICYYSTIVITIFNVDTDDPSLLLYPHLLNISALPFKYMTPFRRLVAQIYGRSNIPQKRVAMQLRYLLRHRITSGLMFEERSQEILQRGDFT</sequence>
<evidence type="ECO:0000313" key="1">
    <source>
        <dbReference type="EMBL" id="CAG8527987.1"/>
    </source>
</evidence>